<proteinExistence type="predicted"/>
<dbReference type="Proteomes" id="UP001524501">
    <property type="component" value="Unassembled WGS sequence"/>
</dbReference>
<feature type="compositionally biased region" description="Low complexity" evidence="1">
    <location>
        <begin position="375"/>
        <end position="396"/>
    </location>
</feature>
<name>A0ABT1QK63_9NOCA</name>
<sequence>MPPQDPLAPLFDTLLPSGPGADRRTKLQHSAEQLGSGEIDPPYITTMESFEGWQHAEMYAKTREMSPEDISGLAQACHAIVGSLPIGFGFALLKSTIAEKWEGAAADAALAATETLAGASDKLTAGLQAIGVKLDILSSTAQDVKNSIPAPTSALPLSLLPLAPTAAAAQEEAREAAREEAVRKLQNIYVPNYQDVGTNVPVLPAPHTPSDAANDGVRVLGVDGAGSPSSSDQSRLNGDGAFGPGGSDSSANGDTATDGQQPAVDDPAATSAANAENGGQGAGSGSGSAGSAAPTTAANSQNAGAAGSGVGGAAVSGGGYGAGSRSGGSGSGSGGVGGGSTGSSNRKRNDKRDNESHGSSVVPGSPIPPGGAAAGAGAAAAAAAATPVKPSMSRPGMGMGPGMMGAPGRAGGNGDGDTEHQTPSYLINVDNGNELIGKLDPVAPPVIGA</sequence>
<feature type="compositionally biased region" description="Polar residues" evidence="1">
    <location>
        <begin position="247"/>
        <end position="260"/>
    </location>
</feature>
<feature type="region of interest" description="Disordered" evidence="1">
    <location>
        <begin position="200"/>
        <end position="428"/>
    </location>
</feature>
<accession>A0ABT1QK63</accession>
<reference evidence="2 3" key="1">
    <citation type="submission" date="2022-07" db="EMBL/GenBank/DDBJ databases">
        <title>Degradation activity of malathion, p-nitrophenol and potential low-temperature adaptation strategy of Rhodococcus sp. FXJ9.536.</title>
        <authorList>
            <person name="Huang J."/>
            <person name="Huang Y."/>
        </authorList>
    </citation>
    <scope>NUCLEOTIDE SEQUENCE [LARGE SCALE GENOMIC DNA]</scope>
    <source>
        <strain evidence="2 3">FXJ9.536</strain>
    </source>
</reference>
<feature type="compositionally biased region" description="Polar residues" evidence="1">
    <location>
        <begin position="227"/>
        <end position="236"/>
    </location>
</feature>
<gene>
    <name evidence="2" type="ORF">NOF53_26180</name>
</gene>
<protein>
    <submittedName>
        <fullName evidence="2">Uncharacterized protein</fullName>
    </submittedName>
</protein>
<organism evidence="2 3">
    <name type="scientific">Rhodococcus tibetensis</name>
    <dbReference type="NCBI Taxonomy" id="2965064"/>
    <lineage>
        <taxon>Bacteria</taxon>
        <taxon>Bacillati</taxon>
        <taxon>Actinomycetota</taxon>
        <taxon>Actinomycetes</taxon>
        <taxon>Mycobacteriales</taxon>
        <taxon>Nocardiaceae</taxon>
        <taxon>Rhodococcus</taxon>
    </lineage>
</organism>
<feature type="compositionally biased region" description="Low complexity" evidence="1">
    <location>
        <begin position="289"/>
        <end position="305"/>
    </location>
</feature>
<evidence type="ECO:0000313" key="3">
    <source>
        <dbReference type="Proteomes" id="UP001524501"/>
    </source>
</evidence>
<dbReference type="EMBL" id="JANFQF010000033">
    <property type="protein sequence ID" value="MCQ4122602.1"/>
    <property type="molecule type" value="Genomic_DNA"/>
</dbReference>
<keyword evidence="3" id="KW-1185">Reference proteome</keyword>
<comment type="caution">
    <text evidence="2">The sequence shown here is derived from an EMBL/GenBank/DDBJ whole genome shotgun (WGS) entry which is preliminary data.</text>
</comment>
<evidence type="ECO:0000313" key="2">
    <source>
        <dbReference type="EMBL" id="MCQ4122602.1"/>
    </source>
</evidence>
<feature type="compositionally biased region" description="Gly residues" evidence="1">
    <location>
        <begin position="397"/>
        <end position="415"/>
    </location>
</feature>
<feature type="compositionally biased region" description="Gly residues" evidence="1">
    <location>
        <begin position="306"/>
        <end position="341"/>
    </location>
</feature>
<dbReference type="RefSeq" id="WP_255974387.1">
    <property type="nucleotide sequence ID" value="NZ_JANFQF010000033.1"/>
</dbReference>
<feature type="compositionally biased region" description="Gly residues" evidence="1">
    <location>
        <begin position="278"/>
        <end position="288"/>
    </location>
</feature>
<evidence type="ECO:0000256" key="1">
    <source>
        <dbReference type="SAM" id="MobiDB-lite"/>
    </source>
</evidence>